<evidence type="ECO:0000256" key="9">
    <source>
        <dbReference type="PROSITE-ProRule" id="PRU00282"/>
    </source>
</evidence>
<evidence type="ECO:0000256" key="11">
    <source>
        <dbReference type="SAM" id="Phobius"/>
    </source>
</evidence>
<evidence type="ECO:0000256" key="7">
    <source>
        <dbReference type="ARBA" id="ARBA00023128"/>
    </source>
</evidence>
<gene>
    <name evidence="12" type="ORF">DASC09_060250</name>
</gene>
<evidence type="ECO:0000256" key="10">
    <source>
        <dbReference type="RuleBase" id="RU000488"/>
    </source>
</evidence>
<feature type="transmembrane region" description="Helical" evidence="11">
    <location>
        <begin position="263"/>
        <end position="283"/>
    </location>
</feature>
<dbReference type="InterPro" id="IPR023395">
    <property type="entry name" value="MCP_dom_sf"/>
</dbReference>
<keyword evidence="6 11" id="KW-1133">Transmembrane helix</keyword>
<accession>A0AAV5QVZ5</accession>
<dbReference type="PANTHER" id="PTHR45624:SF9">
    <property type="entry name" value="CARRIER PROTEIN, PUTATIVE (AFU_ORTHOLOGUE AFUA_4G06390)-RELATED"/>
    <property type="match status" value="1"/>
</dbReference>
<keyword evidence="4 9" id="KW-0812">Transmembrane</keyword>
<evidence type="ECO:0000313" key="12">
    <source>
        <dbReference type="EMBL" id="GMM38686.1"/>
    </source>
</evidence>
<keyword evidence="5" id="KW-0677">Repeat</keyword>
<dbReference type="GO" id="GO:0031966">
    <property type="term" value="C:mitochondrial membrane"/>
    <property type="evidence" value="ECO:0007669"/>
    <property type="project" value="UniProtKB-SubCell"/>
</dbReference>
<dbReference type="AlphaFoldDB" id="A0AAV5QVZ5"/>
<dbReference type="InterPro" id="IPR050567">
    <property type="entry name" value="Mitochondrial_Carrier"/>
</dbReference>
<dbReference type="Pfam" id="PF00153">
    <property type="entry name" value="Mito_carr"/>
    <property type="match status" value="3"/>
</dbReference>
<dbReference type="RefSeq" id="XP_064855681.1">
    <property type="nucleotide sequence ID" value="XM_064999609.1"/>
</dbReference>
<dbReference type="PROSITE" id="PS50920">
    <property type="entry name" value="SOLCAR"/>
    <property type="match status" value="3"/>
</dbReference>
<evidence type="ECO:0000256" key="3">
    <source>
        <dbReference type="ARBA" id="ARBA00022448"/>
    </source>
</evidence>
<dbReference type="InterPro" id="IPR018108">
    <property type="entry name" value="MCP_transmembrane"/>
</dbReference>
<keyword evidence="3 10" id="KW-0813">Transport</keyword>
<dbReference type="Gene3D" id="1.50.40.10">
    <property type="entry name" value="Mitochondrial carrier domain"/>
    <property type="match status" value="2"/>
</dbReference>
<feature type="transmembrane region" description="Helical" evidence="11">
    <location>
        <begin position="321"/>
        <end position="343"/>
    </location>
</feature>
<evidence type="ECO:0000256" key="4">
    <source>
        <dbReference type="ARBA" id="ARBA00022692"/>
    </source>
</evidence>
<feature type="repeat" description="Solcar" evidence="9">
    <location>
        <begin position="33"/>
        <end position="115"/>
    </location>
</feature>
<evidence type="ECO:0000256" key="6">
    <source>
        <dbReference type="ARBA" id="ARBA00022989"/>
    </source>
</evidence>
<dbReference type="SUPFAM" id="SSF103506">
    <property type="entry name" value="Mitochondrial carrier"/>
    <property type="match status" value="1"/>
</dbReference>
<organism evidence="12 13">
    <name type="scientific">Saccharomycopsis crataegensis</name>
    <dbReference type="NCBI Taxonomy" id="43959"/>
    <lineage>
        <taxon>Eukaryota</taxon>
        <taxon>Fungi</taxon>
        <taxon>Dikarya</taxon>
        <taxon>Ascomycota</taxon>
        <taxon>Saccharomycotina</taxon>
        <taxon>Saccharomycetes</taxon>
        <taxon>Saccharomycopsidaceae</taxon>
        <taxon>Saccharomycopsis</taxon>
    </lineage>
</organism>
<keyword evidence="7" id="KW-0496">Mitochondrion</keyword>
<comment type="caution">
    <text evidence="12">The sequence shown here is derived from an EMBL/GenBank/DDBJ whole genome shotgun (WGS) entry which is preliminary data.</text>
</comment>
<dbReference type="GeneID" id="90076674"/>
<evidence type="ECO:0000256" key="1">
    <source>
        <dbReference type="ARBA" id="ARBA00004225"/>
    </source>
</evidence>
<evidence type="ECO:0000256" key="8">
    <source>
        <dbReference type="ARBA" id="ARBA00023136"/>
    </source>
</evidence>
<keyword evidence="13" id="KW-1185">Reference proteome</keyword>
<evidence type="ECO:0000256" key="5">
    <source>
        <dbReference type="ARBA" id="ARBA00022737"/>
    </source>
</evidence>
<evidence type="ECO:0000256" key="2">
    <source>
        <dbReference type="ARBA" id="ARBA00006375"/>
    </source>
</evidence>
<dbReference type="GO" id="GO:0022857">
    <property type="term" value="F:transmembrane transporter activity"/>
    <property type="evidence" value="ECO:0007669"/>
    <property type="project" value="TreeGrafter"/>
</dbReference>
<comment type="similarity">
    <text evidence="2 10">Belongs to the mitochondrial carrier (TC 2.A.29) family.</text>
</comment>
<feature type="repeat" description="Solcar" evidence="9">
    <location>
        <begin position="147"/>
        <end position="241"/>
    </location>
</feature>
<reference evidence="12 13" key="1">
    <citation type="journal article" date="2023" name="Elife">
        <title>Identification of key yeast species and microbe-microbe interactions impacting larval growth of Drosophila in the wild.</title>
        <authorList>
            <person name="Mure A."/>
            <person name="Sugiura Y."/>
            <person name="Maeda R."/>
            <person name="Honda K."/>
            <person name="Sakurai N."/>
            <person name="Takahashi Y."/>
            <person name="Watada M."/>
            <person name="Katoh T."/>
            <person name="Gotoh A."/>
            <person name="Gotoh Y."/>
            <person name="Taniguchi I."/>
            <person name="Nakamura K."/>
            <person name="Hayashi T."/>
            <person name="Katayama T."/>
            <person name="Uemura T."/>
            <person name="Hattori Y."/>
        </authorList>
    </citation>
    <scope>NUCLEOTIDE SEQUENCE [LARGE SCALE GENOMIC DNA]</scope>
    <source>
        <strain evidence="12 13">SC-9</strain>
    </source>
</reference>
<dbReference type="Proteomes" id="UP001360560">
    <property type="component" value="Unassembled WGS sequence"/>
</dbReference>
<evidence type="ECO:0000313" key="13">
    <source>
        <dbReference type="Proteomes" id="UP001360560"/>
    </source>
</evidence>
<dbReference type="PANTHER" id="PTHR45624">
    <property type="entry name" value="MITOCHONDRIAL BASIC AMINO ACIDS TRANSPORTER-RELATED"/>
    <property type="match status" value="1"/>
</dbReference>
<sequence length="351" mass="38057">MTYVKSSLTSPGLPAITSEIDKSQALVVLPESLTPWKTSILSCGASLGSTIVGFPFDSIKTRMQTHKYSGSIDCLRQAIRHEGVAGLFRGITAPLLSIACSKSLAVSIYTYSKPQVAALQEQIVSSSSNKNHKNNEGTPSHRNLILANIPTTYIAGSFTGVMVTLFSCPFEFTKLYSQIGMIEGRKLGLNVTVPRTVVGVSKQIIQCEGIIGLYSGLKLHMFRELVGSGLYFAVYETTKLMINESIANGTGYISGTKIPVGPISIAIAGGLSGILTWAVVFPIDTNKSLIQRDIVSNIIRQQNGLEKTKVKARIHLPTRRMYRGLGVTVTRSVINSMVFFGAFEYLMKHVA</sequence>
<comment type="subcellular location">
    <subcellularLocation>
        <location evidence="1">Mitochondrion membrane</location>
        <topology evidence="1">Multi-pass membrane protein</topology>
    </subcellularLocation>
</comment>
<feature type="repeat" description="Solcar" evidence="9">
    <location>
        <begin position="260"/>
        <end position="349"/>
    </location>
</feature>
<name>A0AAV5QVZ5_9ASCO</name>
<proteinExistence type="inferred from homology"/>
<protein>
    <submittedName>
        <fullName evidence="12">Uncharacterized protein</fullName>
    </submittedName>
</protein>
<dbReference type="EMBL" id="BTFZ01000020">
    <property type="protein sequence ID" value="GMM38686.1"/>
    <property type="molecule type" value="Genomic_DNA"/>
</dbReference>
<keyword evidence="8 9" id="KW-0472">Membrane</keyword>